<dbReference type="EMBL" id="WMII01000005">
    <property type="protein sequence ID" value="MTH63939.1"/>
    <property type="molecule type" value="Genomic_DNA"/>
</dbReference>
<dbReference type="Gene3D" id="3.40.140.10">
    <property type="entry name" value="Cytidine Deaminase, domain 2"/>
    <property type="match status" value="1"/>
</dbReference>
<dbReference type="CDD" id="cd01284">
    <property type="entry name" value="Riboflavin_deaminase-reductase"/>
    <property type="match status" value="1"/>
</dbReference>
<dbReference type="PANTHER" id="PTHR11079:SF162">
    <property type="entry name" value="RIBOFLAVIN BIOSYNTHESIS PROTEIN PYRD, CHLOROPLASTIC"/>
    <property type="match status" value="1"/>
</dbReference>
<dbReference type="EC" id="3.5.4.26" evidence="2"/>
<dbReference type="GO" id="GO:0016491">
    <property type="term" value="F:oxidoreductase activity"/>
    <property type="evidence" value="ECO:0007669"/>
    <property type="project" value="UniProtKB-KW"/>
</dbReference>
<dbReference type="Proteomes" id="UP000478740">
    <property type="component" value="Unassembled WGS sequence"/>
</dbReference>
<dbReference type="Pfam" id="PF00383">
    <property type="entry name" value="dCMP_cyt_deam_1"/>
    <property type="match status" value="1"/>
</dbReference>
<evidence type="ECO:0000313" key="8">
    <source>
        <dbReference type="Proteomes" id="UP000478740"/>
    </source>
</evidence>
<comment type="pathway">
    <text evidence="1">Cofactor biosynthesis; riboflavin biosynthesis; 5-amino-6-(D-ribitylamino)uracil from GTP: step 2/4.</text>
</comment>
<evidence type="ECO:0000256" key="1">
    <source>
        <dbReference type="ARBA" id="ARBA00004882"/>
    </source>
</evidence>
<proteinExistence type="predicted"/>
<keyword evidence="4" id="KW-0479">Metal-binding</keyword>
<accession>A0A6L6IVM5</accession>
<evidence type="ECO:0000313" key="7">
    <source>
        <dbReference type="EMBL" id="MTH63939.1"/>
    </source>
</evidence>
<dbReference type="RefSeq" id="WP_155043816.1">
    <property type="nucleotide sequence ID" value="NZ_WMIH01000004.1"/>
</dbReference>
<keyword evidence="7" id="KW-0378">Hydrolase</keyword>
<evidence type="ECO:0000256" key="5">
    <source>
        <dbReference type="ARBA" id="ARBA00022833"/>
    </source>
</evidence>
<dbReference type="PROSITE" id="PS51747">
    <property type="entry name" value="CYT_DCMP_DEAMINASES_2"/>
    <property type="match status" value="1"/>
</dbReference>
<evidence type="ECO:0000256" key="4">
    <source>
        <dbReference type="ARBA" id="ARBA00022723"/>
    </source>
</evidence>
<keyword evidence="8" id="KW-1185">Reference proteome</keyword>
<feature type="domain" description="CMP/dCMP-type deaminase" evidence="6">
    <location>
        <begin position="1"/>
        <end position="117"/>
    </location>
</feature>
<evidence type="ECO:0000259" key="6">
    <source>
        <dbReference type="PROSITE" id="PS51747"/>
    </source>
</evidence>
<evidence type="ECO:0000256" key="2">
    <source>
        <dbReference type="ARBA" id="ARBA00012766"/>
    </source>
</evidence>
<dbReference type="PROSITE" id="PS00903">
    <property type="entry name" value="CYT_DCMP_DEAMINASES_1"/>
    <property type="match status" value="1"/>
</dbReference>
<dbReference type="AlphaFoldDB" id="A0A6L6IVM5"/>
<dbReference type="GO" id="GO:0009231">
    <property type="term" value="P:riboflavin biosynthetic process"/>
    <property type="evidence" value="ECO:0007669"/>
    <property type="project" value="UniProtKB-UniPathway"/>
</dbReference>
<keyword evidence="5" id="KW-0862">Zinc</keyword>
<name>A0A6L6IVM5_9RHOB</name>
<dbReference type="InterPro" id="IPR016192">
    <property type="entry name" value="APOBEC/CMP_deaminase_Zn-bd"/>
</dbReference>
<dbReference type="InterPro" id="IPR002125">
    <property type="entry name" value="CMP_dCMP_dom"/>
</dbReference>
<dbReference type="PANTHER" id="PTHR11079">
    <property type="entry name" value="CYTOSINE DEAMINASE FAMILY MEMBER"/>
    <property type="match status" value="1"/>
</dbReference>
<dbReference type="NCBIfam" id="TIGR00326">
    <property type="entry name" value="eubact_ribD"/>
    <property type="match status" value="1"/>
</dbReference>
<keyword evidence="3" id="KW-0686">Riboflavin biosynthesis</keyword>
<dbReference type="GO" id="GO:0008270">
    <property type="term" value="F:zinc ion binding"/>
    <property type="evidence" value="ECO:0007669"/>
    <property type="project" value="InterPro"/>
</dbReference>
<protein>
    <recommendedName>
        <fullName evidence="2">diaminohydroxyphosphoribosylaminopyrimidine deaminase</fullName>
        <ecNumber evidence="2">3.5.4.26</ecNumber>
    </recommendedName>
</protein>
<evidence type="ECO:0000256" key="3">
    <source>
        <dbReference type="ARBA" id="ARBA00022619"/>
    </source>
</evidence>
<organism evidence="7 8">
    <name type="scientific">Paracoccus shanxieyensis</name>
    <dbReference type="NCBI Taxonomy" id="2675752"/>
    <lineage>
        <taxon>Bacteria</taxon>
        <taxon>Pseudomonadati</taxon>
        <taxon>Pseudomonadota</taxon>
        <taxon>Alphaproteobacteria</taxon>
        <taxon>Rhodobacterales</taxon>
        <taxon>Paracoccaceae</taxon>
        <taxon>Paracoccus</taxon>
    </lineage>
</organism>
<dbReference type="GO" id="GO:0008835">
    <property type="term" value="F:diaminohydroxyphosphoribosylaminopyrimidine deaminase activity"/>
    <property type="evidence" value="ECO:0007669"/>
    <property type="project" value="UniProtKB-EC"/>
</dbReference>
<comment type="caution">
    <text evidence="7">The sequence shown here is derived from an EMBL/GenBank/DDBJ whole genome shotgun (WGS) entry which is preliminary data.</text>
</comment>
<sequence>MADALDLARAMRGHVWPNPPVGCVIATGDRLIATGATQPGGRPHAERLALERAGNAARGASLYVTLEPCCHHGQTPPCADAIIAAGVARVVASLRDPDPRVNGGGFARLRQAGIAVDIGPGADEAAAIMSGFLHRIRSGQPQRMLLDRPTDAIPDGADGLLTPRGLVLRGRPLLALDPHRPVWPQLGQLGLTLVAVSP</sequence>
<keyword evidence="7" id="KW-0560">Oxidoreductase</keyword>
<dbReference type="InterPro" id="IPR016193">
    <property type="entry name" value="Cytidine_deaminase-like"/>
</dbReference>
<dbReference type="UniPathway" id="UPA00275">
    <property type="reaction ID" value="UER00401"/>
</dbReference>
<reference evidence="7 8" key="1">
    <citation type="submission" date="2019-11" db="EMBL/GenBank/DDBJ databases">
        <authorList>
            <person name="Dong K."/>
        </authorList>
    </citation>
    <scope>NUCLEOTIDE SEQUENCE [LARGE SCALE GENOMIC DNA]</scope>
    <source>
        <strain evidence="7 8">DK608</strain>
    </source>
</reference>
<dbReference type="InterPro" id="IPR004794">
    <property type="entry name" value="Eubact_RibD"/>
</dbReference>
<gene>
    <name evidence="7" type="primary">ribD</name>
    <name evidence="7" type="ORF">GL284_06640</name>
</gene>
<dbReference type="SUPFAM" id="SSF53927">
    <property type="entry name" value="Cytidine deaminase-like"/>
    <property type="match status" value="1"/>
</dbReference>